<evidence type="ECO:0000313" key="3">
    <source>
        <dbReference type="WBParaSite" id="maker-unitig_20248-snap-gene-0.2-mRNA-1"/>
    </source>
</evidence>
<feature type="compositionally biased region" description="Low complexity" evidence="1">
    <location>
        <begin position="202"/>
        <end position="213"/>
    </location>
</feature>
<feature type="region of interest" description="Disordered" evidence="1">
    <location>
        <begin position="123"/>
        <end position="181"/>
    </location>
</feature>
<feature type="compositionally biased region" description="Gly residues" evidence="1">
    <location>
        <begin position="345"/>
        <end position="356"/>
    </location>
</feature>
<reference evidence="3" key="1">
    <citation type="submission" date="2016-11" db="UniProtKB">
        <authorList>
            <consortium name="WormBaseParasite"/>
        </authorList>
    </citation>
    <scope>IDENTIFICATION</scope>
</reference>
<feature type="region of interest" description="Disordered" evidence="1">
    <location>
        <begin position="1"/>
        <end position="21"/>
    </location>
</feature>
<proteinExistence type="predicted"/>
<feature type="region of interest" description="Disordered" evidence="1">
    <location>
        <begin position="1167"/>
        <end position="1190"/>
    </location>
</feature>
<accession>A0A1I8F5P9</accession>
<protein>
    <submittedName>
        <fullName evidence="3">Protein kinase domain-containing protein</fullName>
    </submittedName>
</protein>
<feature type="compositionally biased region" description="Low complexity" evidence="1">
    <location>
        <begin position="150"/>
        <end position="164"/>
    </location>
</feature>
<feature type="region of interest" description="Disordered" evidence="1">
    <location>
        <begin position="200"/>
        <end position="234"/>
    </location>
</feature>
<dbReference type="Proteomes" id="UP000095280">
    <property type="component" value="Unplaced"/>
</dbReference>
<evidence type="ECO:0000313" key="2">
    <source>
        <dbReference type="Proteomes" id="UP000095280"/>
    </source>
</evidence>
<organism evidence="2 3">
    <name type="scientific">Macrostomum lignano</name>
    <dbReference type="NCBI Taxonomy" id="282301"/>
    <lineage>
        <taxon>Eukaryota</taxon>
        <taxon>Metazoa</taxon>
        <taxon>Spiralia</taxon>
        <taxon>Lophotrochozoa</taxon>
        <taxon>Platyhelminthes</taxon>
        <taxon>Rhabditophora</taxon>
        <taxon>Macrostomorpha</taxon>
        <taxon>Macrostomida</taxon>
        <taxon>Macrostomidae</taxon>
        <taxon>Macrostomum</taxon>
    </lineage>
</organism>
<sequence length="1190" mass="127869">VPQRPTVLPGQRQPPCTAAMDQREQCQVASVRRYVSRSSSSQPPVATAATTARCTLYRRQLPPARLRRRGSHFKRLRQPRTGGSTMAFFSAGAAAYLPEPTPAPAPAPAPAPSAAILPVQSTATTTGTPARHRCPGRTASSWTTAPASGVSVATATSRCTSSTTLPPPAPAVPRPPAQQPGFDARLEHLERSLNDAMESIRRQTSVQQQQQTRQSHHHQHHQHHGAGRRISSTSPFEFRYSQRTMTHEPPQPIGRGIHDLGSGSRVIATQVQQQQQQQYSLTEQRGTVGRVSRLAVRPPEAGARSLSANRNATLRASTPVSPKPLTVGGSGGGGGGGFSPRRPSGGNGGCGGRAANGGSGGRLLITRRQSLPACAGRGRPARRWRPRPHRLRRAADWRRRPAPASAAEWRGGCAGPGAELAGPTLTRTWRAAAACGTLSPALAGVRGQQGKAGVPTGGPGRQPGKPGYVIWSVIDAVHRRGHLPQPSVVTTLLLSIRSGLAVRRTRSGGHQRPPAQPARHGAACGAVLSFASTDSLAMRKSETLHLAEAEPNEQYTVTALFHGRCLTCQLRTSRCATRAKRKSGRQSAWLAGSSQGVGCTRKVRIRHPVVLSAVNLPPQMAAASSDQPVGLQFWSHRKTPPWPPPPAPARSSCASPDRRMLVAAAEPTGSGGDLGDPGYDTVYVGIRNLPAKSSLVVRFPMLLEDKAELFDHVLCQVELYMHGKLVEYCSNTVRVAPYFVVRDPPATRCSSRAAAPPAAASCSGSACWRPSTWTWTSAGHERYEGFSFFRDTGLRLTWVDRYGDRLLIVPDYRPELVCGLDLARHFTLAARLGDSAALLIAGDRARLAPPGGFAGRRARQAAGWPTAAPAGCCIPSACVGADREEAVKRKRIRRILRDLNADSAASAAPPRRRCPLPPARHSPRRLLPLSYGEAEFRRLGLPRNGPPRLFWSCAGREPLECCRRRLRTDCLAVGAVDTDRLTERPLPPPPQLYLICLSLLPSCSRRKLYNLKPLRPPSTVSAAADNEDDDGRSSVCAAWATRWSWPLLAAMSVQAYLSDEISDSMRFVRLLLCCGPCTYCNLAGFAALPVSDSARGTLAKQEALLAGRRTAAAMPHRPLRPTQDCPKLKSLSSDVARNAASYSRNQPVSQRVIFYLRDYRRQAMRFAPQTAAAGDPAGGGRGAAGHERGA</sequence>
<feature type="compositionally biased region" description="Basic residues" evidence="1">
    <location>
        <begin position="214"/>
        <end position="227"/>
    </location>
</feature>
<feature type="compositionally biased region" description="Pro residues" evidence="1">
    <location>
        <begin position="165"/>
        <end position="178"/>
    </location>
</feature>
<feature type="region of interest" description="Disordered" evidence="1">
    <location>
        <begin position="316"/>
        <end position="356"/>
    </location>
</feature>
<feature type="compositionally biased region" description="Gly residues" evidence="1">
    <location>
        <begin position="328"/>
        <end position="338"/>
    </location>
</feature>
<evidence type="ECO:0000256" key="1">
    <source>
        <dbReference type="SAM" id="MobiDB-lite"/>
    </source>
</evidence>
<dbReference type="AlphaFoldDB" id="A0A1I8F5P9"/>
<dbReference type="WBParaSite" id="maker-unitig_20248-snap-gene-0.2-mRNA-1">
    <property type="protein sequence ID" value="maker-unitig_20248-snap-gene-0.2-mRNA-1"/>
    <property type="gene ID" value="maker-unitig_20248-snap-gene-0.2"/>
</dbReference>
<name>A0A1I8F5P9_9PLAT</name>
<keyword evidence="2" id="KW-1185">Reference proteome</keyword>